<proteinExistence type="predicted"/>
<feature type="region of interest" description="Disordered" evidence="1">
    <location>
        <begin position="295"/>
        <end position="334"/>
    </location>
</feature>
<feature type="transmembrane region" description="Helical" evidence="2">
    <location>
        <begin position="46"/>
        <end position="68"/>
    </location>
</feature>
<dbReference type="EMBL" id="FNOP01000019">
    <property type="protein sequence ID" value="SDX26454.1"/>
    <property type="molecule type" value="Genomic_DNA"/>
</dbReference>
<feature type="transmembrane region" description="Helical" evidence="2">
    <location>
        <begin position="101"/>
        <end position="118"/>
    </location>
</feature>
<organism evidence="3 4">
    <name type="scientific">Acidaminococcus fermentans</name>
    <dbReference type="NCBI Taxonomy" id="905"/>
    <lineage>
        <taxon>Bacteria</taxon>
        <taxon>Bacillati</taxon>
        <taxon>Bacillota</taxon>
        <taxon>Negativicutes</taxon>
        <taxon>Acidaminococcales</taxon>
        <taxon>Acidaminococcaceae</taxon>
        <taxon>Acidaminococcus</taxon>
    </lineage>
</organism>
<dbReference type="AlphaFoldDB" id="A0A1H3ABA0"/>
<evidence type="ECO:0000256" key="1">
    <source>
        <dbReference type="SAM" id="MobiDB-lite"/>
    </source>
</evidence>
<evidence type="ECO:0000256" key="2">
    <source>
        <dbReference type="SAM" id="Phobius"/>
    </source>
</evidence>
<comment type="caution">
    <text evidence="3">The sequence shown here is derived from an EMBL/GenBank/DDBJ whole genome shotgun (WGS) entry which is preliminary data.</text>
</comment>
<feature type="transmembrane region" description="Helical" evidence="2">
    <location>
        <begin position="151"/>
        <end position="174"/>
    </location>
</feature>
<keyword evidence="2" id="KW-0472">Membrane</keyword>
<keyword evidence="2" id="KW-0812">Transmembrane</keyword>
<feature type="transmembrane region" description="Helical" evidence="2">
    <location>
        <begin position="15"/>
        <end position="34"/>
    </location>
</feature>
<protein>
    <submittedName>
        <fullName evidence="3">Uncharacterized protein</fullName>
    </submittedName>
</protein>
<evidence type="ECO:0000313" key="4">
    <source>
        <dbReference type="Proteomes" id="UP000182379"/>
    </source>
</evidence>
<evidence type="ECO:0000313" key="3">
    <source>
        <dbReference type="EMBL" id="SDX26454.1"/>
    </source>
</evidence>
<accession>A0A1H3ABA0</accession>
<sequence length="334" mass="36962">MTREEWIRAQVRNPWHWGSLLALWGLGYYTLGWAGRGHYTAAIAGWVLFLLVETAPMLWTMLVFTGAILFLSRFFPPAALIFLIIGIVFFILRIRYVIQNAQLLASGFLVYLLYYHLFADRMRLGWELVEACYKLVTLNHLFALPWQLRHFLAYPALLLAAGLPVLLVHLLLWLAYRRGYESRNALTVLFGLPLVVLSFLLPFLKILGAFDGAAFTDAGHTGHMGGDGFHGTHGIQTTDGFHGTGEVPMPADGHPVPIHHVNGYFRSTPDGGTTYVQPHVATNPDGIVENNLSWHGPHPAAGPEGTPQAPSAAGHPFHIPHVDTVPGVGKEKKE</sequence>
<feature type="transmembrane region" description="Helical" evidence="2">
    <location>
        <begin position="186"/>
        <end position="204"/>
    </location>
</feature>
<dbReference type="RefSeq" id="WP_074708104.1">
    <property type="nucleotide sequence ID" value="NZ_CBCSNF010000063.1"/>
</dbReference>
<reference evidence="3 4" key="1">
    <citation type="submission" date="2016-10" db="EMBL/GenBank/DDBJ databases">
        <authorList>
            <person name="Varghese N."/>
            <person name="Submissions S."/>
        </authorList>
    </citation>
    <scope>NUCLEOTIDE SEQUENCE [LARGE SCALE GENOMIC DNA]</scope>
    <source>
        <strain evidence="3 4">WCC6</strain>
    </source>
</reference>
<name>A0A1H3ABA0_ACIFE</name>
<keyword evidence="2" id="KW-1133">Transmembrane helix</keyword>
<dbReference type="Proteomes" id="UP000182379">
    <property type="component" value="Unassembled WGS sequence"/>
</dbReference>
<feature type="transmembrane region" description="Helical" evidence="2">
    <location>
        <begin position="74"/>
        <end position="94"/>
    </location>
</feature>
<gene>
    <name evidence="3" type="ORF">SAMN05216495_11916</name>
</gene>